<dbReference type="InterPro" id="IPR013497">
    <property type="entry name" value="Topo_IA_cen"/>
</dbReference>
<evidence type="ECO:0000256" key="2">
    <source>
        <dbReference type="ARBA" id="ARBA00009446"/>
    </source>
</evidence>
<dbReference type="InterPro" id="IPR023405">
    <property type="entry name" value="Topo_IA_core_domain"/>
</dbReference>
<dbReference type="Proteomes" id="UP000748308">
    <property type="component" value="Unassembled WGS sequence"/>
</dbReference>
<keyword evidence="6" id="KW-0862">Zinc</keyword>
<evidence type="ECO:0000256" key="10">
    <source>
        <dbReference type="ARBA" id="ARBA00023235"/>
    </source>
</evidence>
<dbReference type="Pfam" id="PF01751">
    <property type="entry name" value="Toprim"/>
    <property type="match status" value="1"/>
</dbReference>
<dbReference type="SUPFAM" id="SSF57783">
    <property type="entry name" value="Zinc beta-ribbon"/>
    <property type="match status" value="3"/>
</dbReference>
<keyword evidence="9" id="KW-0238">DNA-binding</keyword>
<dbReference type="InterPro" id="IPR028612">
    <property type="entry name" value="Topoisom_1_IA"/>
</dbReference>
<evidence type="ECO:0000256" key="3">
    <source>
        <dbReference type="ARBA" id="ARBA00012891"/>
    </source>
</evidence>
<dbReference type="PROSITE" id="PS00396">
    <property type="entry name" value="TOPO_IA_1"/>
    <property type="match status" value="1"/>
</dbReference>
<dbReference type="Gene3D" id="3.40.50.140">
    <property type="match status" value="1"/>
</dbReference>
<evidence type="ECO:0000256" key="7">
    <source>
        <dbReference type="ARBA" id="ARBA00022842"/>
    </source>
</evidence>
<proteinExistence type="inferred from homology"/>
<dbReference type="InterPro" id="IPR013825">
    <property type="entry name" value="Topo_IA_cen_sub2"/>
</dbReference>
<keyword evidence="5" id="KW-0863">Zinc-finger</keyword>
<dbReference type="Pfam" id="PF01131">
    <property type="entry name" value="Topoisom_bac"/>
    <property type="match status" value="1"/>
</dbReference>
<dbReference type="GO" id="GO:0006265">
    <property type="term" value="P:DNA topological change"/>
    <property type="evidence" value="ECO:0007669"/>
    <property type="project" value="InterPro"/>
</dbReference>
<evidence type="ECO:0000256" key="8">
    <source>
        <dbReference type="ARBA" id="ARBA00023029"/>
    </source>
</evidence>
<evidence type="ECO:0000256" key="6">
    <source>
        <dbReference type="ARBA" id="ARBA00022833"/>
    </source>
</evidence>
<evidence type="ECO:0000313" key="18">
    <source>
        <dbReference type="EMBL" id="MBM3318644.1"/>
    </source>
</evidence>
<dbReference type="SMART" id="SM00436">
    <property type="entry name" value="TOP1Bc"/>
    <property type="match status" value="1"/>
</dbReference>
<evidence type="ECO:0000256" key="5">
    <source>
        <dbReference type="ARBA" id="ARBA00022771"/>
    </source>
</evidence>
<evidence type="ECO:0000313" key="19">
    <source>
        <dbReference type="Proteomes" id="UP000748308"/>
    </source>
</evidence>
<feature type="region of interest" description="Disordered" evidence="15">
    <location>
        <begin position="254"/>
        <end position="273"/>
    </location>
</feature>
<gene>
    <name evidence="18" type="primary">topA</name>
    <name evidence="18" type="ORF">FJY75_12405</name>
</gene>
<keyword evidence="7" id="KW-0460">Magnesium</keyword>
<dbReference type="InterPro" id="IPR023406">
    <property type="entry name" value="Topo_IA_AS"/>
</dbReference>
<dbReference type="GO" id="GO:0003917">
    <property type="term" value="F:DNA topoisomerase type I (single strand cut, ATP-independent) activity"/>
    <property type="evidence" value="ECO:0007669"/>
    <property type="project" value="UniProtKB-EC"/>
</dbReference>
<feature type="domain" description="Topo IA-type catalytic" evidence="17">
    <location>
        <begin position="128"/>
        <end position="574"/>
    </location>
</feature>
<dbReference type="PANTHER" id="PTHR42785">
    <property type="entry name" value="DNA TOPOISOMERASE, TYPE IA, CORE"/>
    <property type="match status" value="1"/>
</dbReference>
<dbReference type="GO" id="GO:0003677">
    <property type="term" value="F:DNA binding"/>
    <property type="evidence" value="ECO:0007669"/>
    <property type="project" value="UniProtKB-KW"/>
</dbReference>
<dbReference type="CDD" id="cd00186">
    <property type="entry name" value="TOP1Ac"/>
    <property type="match status" value="1"/>
</dbReference>
<evidence type="ECO:0000256" key="13">
    <source>
        <dbReference type="ARBA" id="ARBA00032235"/>
    </source>
</evidence>
<feature type="region of interest" description="Disordered" evidence="15">
    <location>
        <begin position="434"/>
        <end position="456"/>
    </location>
</feature>
<dbReference type="InterPro" id="IPR006171">
    <property type="entry name" value="TOPRIM_dom"/>
</dbReference>
<comment type="catalytic activity">
    <reaction evidence="1">
        <text>ATP-independent breakage of single-stranded DNA, followed by passage and rejoining.</text>
        <dbReference type="EC" id="5.6.2.1"/>
    </reaction>
</comment>
<keyword evidence="8" id="KW-0799">Topoisomerase</keyword>
<reference evidence="18" key="1">
    <citation type="submission" date="2019-03" db="EMBL/GenBank/DDBJ databases">
        <title>Lake Tanganyika Metagenome-Assembled Genomes (MAGs).</title>
        <authorList>
            <person name="Tran P."/>
        </authorList>
    </citation>
    <scope>NUCLEOTIDE SEQUENCE</scope>
    <source>
        <strain evidence="18">M_DeepCast_400m_m2_100</strain>
    </source>
</reference>
<dbReference type="EC" id="5.6.2.1" evidence="3"/>
<dbReference type="Pfam" id="PF01396">
    <property type="entry name" value="Zn_ribbon_Top1"/>
    <property type="match status" value="5"/>
</dbReference>
<dbReference type="Gene3D" id="3.30.65.10">
    <property type="entry name" value="Bacterial Topoisomerase I, domain 1"/>
    <property type="match status" value="3"/>
</dbReference>
<dbReference type="AlphaFoldDB" id="A0A938BN51"/>
<dbReference type="SMART" id="SM00437">
    <property type="entry name" value="TOP1Ac"/>
    <property type="match status" value="1"/>
</dbReference>
<sequence length="816" mass="91068">AKARTIQRFAGSDFEVCASMGHVRDLPKNPKKKGDPDWIGVDEAHGFTPHYVVLAEKKKPVDEIVARASRAREVLLAGDPDREGEAICWHLEEILKQRQVAAPARRILFHEITRQAVRAAIEHPRTVSLAKVEAQQVRRILDRIVGYRVSPLLWNKVRRGLSAGRVQTVALRMIVEREEEIRAFRPVEYWTVAATLAAGGGAPFEAKLVAWRGEPAPWRKGGEEGRLPALPDEAAAREAVEQIRAADLRVAEVEAKRARRSPPPPFTTSKLQQEAARRFHFPVRSTMRVAQGLYEGKELGEMGHAGLITYMRTDSVRVAQEALDAVRGHIASLYGEAYLPDSPRHFKQKGRSQDAHEAIRPTSLELTPERVARFLTADERKLYALIWNRFVASQMAAAEFDVTRVDIDAGEALLRATGQVMRFPGWRQAYQELQDEEGGSGGDGAETSLPPLDSGQPLQAREVREQQNATQPPPRYSEAGLVRALEENGIGRPSTYASILTVIADKNYVDKEEGRFRPTRLGEIVVELLVRHFGDIFAVPYTAGLEEELDRIEEGLQQGTRTLETFAEKFRIDLERARSEMENVKLRKEKTDFTCDICGAPMVKRWGRFGEFLACDRYPECKGTRDLDEEAQPAPQVDETCPECGRPMTLRRGRWGVFLACTGYPECKTTRRVRVANGAVEVKHEELLAEACPECGRPLARKHGRFGEYVGCTGYPECRHIKRETTGVACPAEGCGGELVVKRTRARRRMYGCSRYPACDFAVFDPPVKRACPACGFPLMLERETKRDGPHHACPSCRAKVAREAAAGGDGETPGV</sequence>
<dbReference type="Gene3D" id="1.10.290.10">
    <property type="entry name" value="Topoisomerase I, domain 4"/>
    <property type="match status" value="1"/>
</dbReference>
<organism evidence="18 19">
    <name type="scientific">Eiseniibacteriota bacterium</name>
    <dbReference type="NCBI Taxonomy" id="2212470"/>
    <lineage>
        <taxon>Bacteria</taxon>
        <taxon>Candidatus Eiseniibacteriota</taxon>
    </lineage>
</organism>
<evidence type="ECO:0000256" key="11">
    <source>
        <dbReference type="ARBA" id="ARBA00030003"/>
    </source>
</evidence>
<dbReference type="HAMAP" id="MF_00952">
    <property type="entry name" value="Topoisom_1_prok"/>
    <property type="match status" value="1"/>
</dbReference>
<dbReference type="Gene3D" id="1.10.460.10">
    <property type="entry name" value="Topoisomerase I, domain 2"/>
    <property type="match status" value="1"/>
</dbReference>
<evidence type="ECO:0000256" key="15">
    <source>
        <dbReference type="SAM" id="MobiDB-lite"/>
    </source>
</evidence>
<keyword evidence="10" id="KW-0413">Isomerase</keyword>
<dbReference type="GO" id="GO:0008270">
    <property type="term" value="F:zinc ion binding"/>
    <property type="evidence" value="ECO:0007669"/>
    <property type="project" value="UniProtKB-KW"/>
</dbReference>
<dbReference type="SMART" id="SM00493">
    <property type="entry name" value="TOPRIM"/>
    <property type="match status" value="1"/>
</dbReference>
<dbReference type="NCBIfam" id="TIGR01051">
    <property type="entry name" value="topA_bact"/>
    <property type="match status" value="1"/>
</dbReference>
<dbReference type="PANTHER" id="PTHR42785:SF1">
    <property type="entry name" value="DNA TOPOISOMERASE"/>
    <property type="match status" value="1"/>
</dbReference>
<comment type="similarity">
    <text evidence="2">Belongs to the type IA topoisomerase family.</text>
</comment>
<evidence type="ECO:0000256" key="14">
    <source>
        <dbReference type="ARBA" id="ARBA00032877"/>
    </source>
</evidence>
<dbReference type="InterPro" id="IPR000380">
    <property type="entry name" value="Topo_IA"/>
</dbReference>
<evidence type="ECO:0000256" key="1">
    <source>
        <dbReference type="ARBA" id="ARBA00000213"/>
    </source>
</evidence>
<dbReference type="PROSITE" id="PS50880">
    <property type="entry name" value="TOPRIM"/>
    <property type="match status" value="1"/>
</dbReference>
<evidence type="ECO:0000259" key="16">
    <source>
        <dbReference type="PROSITE" id="PS50880"/>
    </source>
</evidence>
<accession>A0A938BN51</accession>
<dbReference type="GO" id="GO:0005694">
    <property type="term" value="C:chromosome"/>
    <property type="evidence" value="ECO:0007669"/>
    <property type="project" value="InterPro"/>
</dbReference>
<evidence type="ECO:0000259" key="17">
    <source>
        <dbReference type="PROSITE" id="PS52039"/>
    </source>
</evidence>
<dbReference type="InterPro" id="IPR003602">
    <property type="entry name" value="Topo_IA_DNA-bd_dom"/>
</dbReference>
<evidence type="ECO:0000256" key="9">
    <source>
        <dbReference type="ARBA" id="ARBA00023125"/>
    </source>
</evidence>
<dbReference type="InterPro" id="IPR005733">
    <property type="entry name" value="TopoI_bac-type"/>
</dbReference>
<dbReference type="SUPFAM" id="SSF56712">
    <property type="entry name" value="Prokaryotic type I DNA topoisomerase"/>
    <property type="match status" value="1"/>
</dbReference>
<keyword evidence="4" id="KW-0479">Metal-binding</keyword>
<dbReference type="PRINTS" id="PR00417">
    <property type="entry name" value="PRTPISMRASEI"/>
</dbReference>
<comment type="caution">
    <text evidence="18">The sequence shown here is derived from an EMBL/GenBank/DDBJ whole genome shotgun (WGS) entry which is preliminary data.</text>
</comment>
<dbReference type="InterPro" id="IPR003601">
    <property type="entry name" value="Topo_IA_2"/>
</dbReference>
<dbReference type="EMBL" id="VGIY01000428">
    <property type="protein sequence ID" value="MBM3318644.1"/>
    <property type="molecule type" value="Genomic_DNA"/>
</dbReference>
<protein>
    <recommendedName>
        <fullName evidence="3">DNA topoisomerase</fullName>
        <ecNumber evidence="3">5.6.2.1</ecNumber>
    </recommendedName>
    <alternativeName>
        <fullName evidence="14">Omega-protein</fullName>
    </alternativeName>
    <alternativeName>
        <fullName evidence="13">Relaxing enzyme</fullName>
    </alternativeName>
    <alternativeName>
        <fullName evidence="11">Swivelase</fullName>
    </alternativeName>
    <alternativeName>
        <fullName evidence="12">Untwisting enzyme</fullName>
    </alternativeName>
</protein>
<dbReference type="InterPro" id="IPR013826">
    <property type="entry name" value="Topo_IA_cen_sub3"/>
</dbReference>
<feature type="non-terminal residue" evidence="18">
    <location>
        <position position="1"/>
    </location>
</feature>
<feature type="domain" description="Toprim" evidence="16">
    <location>
        <begin position="1"/>
        <end position="113"/>
    </location>
</feature>
<dbReference type="Gene3D" id="2.70.20.10">
    <property type="entry name" value="Topoisomerase I, domain 3"/>
    <property type="match status" value="1"/>
</dbReference>
<name>A0A938BN51_UNCEI</name>
<dbReference type="PROSITE" id="PS52039">
    <property type="entry name" value="TOPO_IA_2"/>
    <property type="match status" value="1"/>
</dbReference>
<dbReference type="InterPro" id="IPR013498">
    <property type="entry name" value="Topo_IA_Znf"/>
</dbReference>
<evidence type="ECO:0000256" key="12">
    <source>
        <dbReference type="ARBA" id="ARBA00031985"/>
    </source>
</evidence>
<dbReference type="InterPro" id="IPR013824">
    <property type="entry name" value="Topo_IA_cen_sub1"/>
</dbReference>
<evidence type="ECO:0000256" key="4">
    <source>
        <dbReference type="ARBA" id="ARBA00022723"/>
    </source>
</evidence>